<organism evidence="1 2">
    <name type="scientific">Candidatus Enterovibrio escicola</name>
    <dbReference type="NCBI Taxonomy" id="1927127"/>
    <lineage>
        <taxon>Bacteria</taxon>
        <taxon>Pseudomonadati</taxon>
        <taxon>Pseudomonadota</taxon>
        <taxon>Gammaproteobacteria</taxon>
        <taxon>Vibrionales</taxon>
        <taxon>Vibrionaceae</taxon>
        <taxon>Enterovibrio</taxon>
    </lineage>
</organism>
<name>A0A2A5SYY2_9GAMM</name>
<dbReference type="Proteomes" id="UP000219020">
    <property type="component" value="Unassembled WGS sequence"/>
</dbReference>
<sequence>MIQWGLSFEYKSSARCGNSKMPAFPLCLWSATPLLWDI</sequence>
<gene>
    <name evidence="1" type="ORF">BTN49_3253</name>
</gene>
<reference evidence="2" key="1">
    <citation type="submission" date="2017-04" db="EMBL/GenBank/DDBJ databases">
        <title>Genome evolution of the luminous symbionts of deep sea anglerfish.</title>
        <authorList>
            <person name="Hendry T.A."/>
        </authorList>
    </citation>
    <scope>NUCLEOTIDE SEQUENCE [LARGE SCALE GENOMIC DNA]</scope>
</reference>
<evidence type="ECO:0000313" key="2">
    <source>
        <dbReference type="Proteomes" id="UP000219020"/>
    </source>
</evidence>
<dbReference type="EMBL" id="NBYY01000039">
    <property type="protein sequence ID" value="PCS21106.1"/>
    <property type="molecule type" value="Genomic_DNA"/>
</dbReference>
<dbReference type="AlphaFoldDB" id="A0A2A5SYY2"/>
<comment type="caution">
    <text evidence="1">The sequence shown here is derived from an EMBL/GenBank/DDBJ whole genome shotgun (WGS) entry which is preliminary data.</text>
</comment>
<protein>
    <submittedName>
        <fullName evidence="1">Uncharacterized protein</fullName>
    </submittedName>
</protein>
<keyword evidence="2" id="KW-1185">Reference proteome</keyword>
<proteinExistence type="predicted"/>
<evidence type="ECO:0000313" key="1">
    <source>
        <dbReference type="EMBL" id="PCS21106.1"/>
    </source>
</evidence>
<accession>A0A2A5SYY2</accession>